<sequence>MSKMNNVNYVYEEFYDSGVVFMALESLILVELPSLIRLSREDGKTCSECAEFSAGLHEALQHMTAPKPSKKKKHDNPEAYQEKTLTAPKLLKLQDLPNLESEFSASSHEALQHMTTLKLLKLQDLPNLESEFSAGSHEALQHITTLKSLKLQDLPNVESKCSAGLHESLQHKTTLKSLKLQDLNFLAGFHEVLQQMTALESLTSQGLSILESLPDYFGNLPLLRQLTIVGCSKLRCLPKSLIHSKVEIQIITLRRKRERTF</sequence>
<keyword evidence="3" id="KW-1185">Reference proteome</keyword>
<protein>
    <submittedName>
        <fullName evidence="2">Uncharacterized protein</fullName>
    </submittedName>
</protein>
<dbReference type="Proteomes" id="UP000289340">
    <property type="component" value="Chromosome 19"/>
</dbReference>
<gene>
    <name evidence="2" type="ORF">D0Y65_051133</name>
</gene>
<dbReference type="AlphaFoldDB" id="A0A445FEY3"/>
<evidence type="ECO:0000256" key="1">
    <source>
        <dbReference type="SAM" id="MobiDB-lite"/>
    </source>
</evidence>
<evidence type="ECO:0000313" key="2">
    <source>
        <dbReference type="EMBL" id="RZB47370.1"/>
    </source>
</evidence>
<dbReference type="SUPFAM" id="SSF52058">
    <property type="entry name" value="L domain-like"/>
    <property type="match status" value="1"/>
</dbReference>
<comment type="caution">
    <text evidence="2">The sequence shown here is derived from an EMBL/GenBank/DDBJ whole genome shotgun (WGS) entry which is preliminary data.</text>
</comment>
<dbReference type="Gene3D" id="3.80.10.10">
    <property type="entry name" value="Ribonuclease Inhibitor"/>
    <property type="match status" value="1"/>
</dbReference>
<dbReference type="InterPro" id="IPR032675">
    <property type="entry name" value="LRR_dom_sf"/>
</dbReference>
<accession>A0A445FEY3</accession>
<evidence type="ECO:0000313" key="3">
    <source>
        <dbReference type="Proteomes" id="UP000289340"/>
    </source>
</evidence>
<dbReference type="EMBL" id="QZWG01000019">
    <property type="protein sequence ID" value="RZB47370.1"/>
    <property type="molecule type" value="Genomic_DNA"/>
</dbReference>
<name>A0A445FEY3_GLYSO</name>
<proteinExistence type="predicted"/>
<organism evidence="2 3">
    <name type="scientific">Glycine soja</name>
    <name type="common">Wild soybean</name>
    <dbReference type="NCBI Taxonomy" id="3848"/>
    <lineage>
        <taxon>Eukaryota</taxon>
        <taxon>Viridiplantae</taxon>
        <taxon>Streptophyta</taxon>
        <taxon>Embryophyta</taxon>
        <taxon>Tracheophyta</taxon>
        <taxon>Spermatophyta</taxon>
        <taxon>Magnoliopsida</taxon>
        <taxon>eudicotyledons</taxon>
        <taxon>Gunneridae</taxon>
        <taxon>Pentapetalae</taxon>
        <taxon>rosids</taxon>
        <taxon>fabids</taxon>
        <taxon>Fabales</taxon>
        <taxon>Fabaceae</taxon>
        <taxon>Papilionoideae</taxon>
        <taxon>50 kb inversion clade</taxon>
        <taxon>NPAAA clade</taxon>
        <taxon>indigoferoid/millettioid clade</taxon>
        <taxon>Phaseoleae</taxon>
        <taxon>Glycine</taxon>
        <taxon>Glycine subgen. Soja</taxon>
    </lineage>
</organism>
<reference evidence="2 3" key="1">
    <citation type="submission" date="2018-09" db="EMBL/GenBank/DDBJ databases">
        <title>A high-quality reference genome of wild soybean provides a powerful tool to mine soybean genomes.</title>
        <authorList>
            <person name="Xie M."/>
            <person name="Chung C.Y.L."/>
            <person name="Li M.-W."/>
            <person name="Wong F.-L."/>
            <person name="Chan T.-F."/>
            <person name="Lam H.-M."/>
        </authorList>
    </citation>
    <scope>NUCLEOTIDE SEQUENCE [LARGE SCALE GENOMIC DNA]</scope>
    <source>
        <strain evidence="3">cv. W05</strain>
        <tissue evidence="2">Hypocotyl of etiolated seedlings</tissue>
    </source>
</reference>
<feature type="region of interest" description="Disordered" evidence="1">
    <location>
        <begin position="63"/>
        <end position="83"/>
    </location>
</feature>